<protein>
    <submittedName>
        <fullName evidence="2">Uncharacterized protein</fullName>
    </submittedName>
</protein>
<evidence type="ECO:0000313" key="3">
    <source>
        <dbReference type="Proteomes" id="UP001234989"/>
    </source>
</evidence>
<feature type="compositionally biased region" description="Basic and acidic residues" evidence="1">
    <location>
        <begin position="23"/>
        <end position="46"/>
    </location>
</feature>
<dbReference type="AlphaFoldDB" id="A0AAF0QMM1"/>
<name>A0AAF0QMM1_SOLVR</name>
<evidence type="ECO:0000313" key="2">
    <source>
        <dbReference type="EMBL" id="WMV25205.1"/>
    </source>
</evidence>
<reference evidence="2" key="1">
    <citation type="submission" date="2023-08" db="EMBL/GenBank/DDBJ databases">
        <title>A de novo genome assembly of Solanum verrucosum Schlechtendal, a Mexican diploid species geographically isolated from the other diploid A-genome species in potato relatives.</title>
        <authorList>
            <person name="Hosaka K."/>
        </authorList>
    </citation>
    <scope>NUCLEOTIDE SEQUENCE</scope>
    <source>
        <tissue evidence="2">Young leaves</tissue>
    </source>
</reference>
<dbReference type="EMBL" id="CP133615">
    <property type="protein sequence ID" value="WMV25205.1"/>
    <property type="molecule type" value="Genomic_DNA"/>
</dbReference>
<sequence length="107" mass="12064">MLQKELVNIKKFFIETKGTGSQKGREEVTTQGELVRKQTNKEEETQNHGSDISNVERKDEVESPEEKGLKKASSSKGVSKRTGPSKWMEETAPSVKESNLKRIKKNS</sequence>
<gene>
    <name evidence="2" type="ORF">MTR67_018590</name>
</gene>
<organism evidence="2 3">
    <name type="scientific">Solanum verrucosum</name>
    <dbReference type="NCBI Taxonomy" id="315347"/>
    <lineage>
        <taxon>Eukaryota</taxon>
        <taxon>Viridiplantae</taxon>
        <taxon>Streptophyta</taxon>
        <taxon>Embryophyta</taxon>
        <taxon>Tracheophyta</taxon>
        <taxon>Spermatophyta</taxon>
        <taxon>Magnoliopsida</taxon>
        <taxon>eudicotyledons</taxon>
        <taxon>Gunneridae</taxon>
        <taxon>Pentapetalae</taxon>
        <taxon>asterids</taxon>
        <taxon>lamiids</taxon>
        <taxon>Solanales</taxon>
        <taxon>Solanaceae</taxon>
        <taxon>Solanoideae</taxon>
        <taxon>Solaneae</taxon>
        <taxon>Solanum</taxon>
    </lineage>
</organism>
<accession>A0AAF0QMM1</accession>
<feature type="compositionally biased region" description="Basic and acidic residues" evidence="1">
    <location>
        <begin position="54"/>
        <end position="69"/>
    </location>
</feature>
<keyword evidence="3" id="KW-1185">Reference proteome</keyword>
<dbReference type="Proteomes" id="UP001234989">
    <property type="component" value="Chromosome 4"/>
</dbReference>
<evidence type="ECO:0000256" key="1">
    <source>
        <dbReference type="SAM" id="MobiDB-lite"/>
    </source>
</evidence>
<proteinExistence type="predicted"/>
<feature type="region of interest" description="Disordered" evidence="1">
    <location>
        <begin position="13"/>
        <end position="107"/>
    </location>
</feature>